<sequence length="2487" mass="283996">MVTGGGGTKREINNKDAKHVLDSIGGIVQEEVHESAKEFRDYLKGNLIHANGIGETVGTNKTCALVKEYISNAANHKRNPCRKEGKKEETPRFSKEQDDKYDEKKIGCSNSEGGACAPLRRLSLCNKNMENRNNNDNEKAKHDLLAEVCYAAKYEGETLERYREQYEVEYPSDSSSQLCTMLARSFADIGDIVRGKDLFRGYNRNDVEQKKRLQQNLKELFGKIYNELMDELNGEKKRGAKKKEEAKKRYEDNDREKNYFQLREDWWDANRATIWQAITCSEELRDASYFRSTCDKGDGKGENQTNHYCRCNGDNPEVDNPNTDPPTYFDYVPQFLRWFEEWAEDFCRKKRKKLENVKKKCRGKYQGKSRYCSLNGYDCEQTVRAKSKLRYGNRCIECSYACHPYVEWIDKKREEFNKQKEKYSEQIKVYKEEALHRIGGRRKRSTTDNYKGNEKKFYEKLKDKYGSVDAFLEKLNDENDCKNFNDAEEGKINFNNTDNSNSKNKTFNHSEYCQPCPYCGMKKTENEKFVKKSTNDDCVGKKLYKPREDEEGTKMEILKSGDRKTEIEQKLKAFCKTEIGSDGRGKNGGSDSPELKEEWKCYKYEQLERIIQKGEGDDDDEDYDFEVKSAGGLCILQKSTKKKEKEKEKSVGNSQREPEEIQKTFNNFFYYWVTHMLKDSIYWKNELHKCIYNTNGNTCRSECKNKCGCFGRWVKQKKEEWTKIKDHFGKQKDIIEQTGCNPFVTLEMLLQAEFSNENYEEDVENHVSTEEAKEIKHMQNILQKTGTKVFTCVIGDNGANTEQNTIMDRLIEYEEGEAEKCEKCKDPPESPARYALPPEQHIEEDEDEIEVLDQEDDHGPDDVQEEGSASEESPEQKDTEGGPKETTVEDPKVCDIVNDILTGSGNLDDACKQKYEKGRERYTQWKCVNPTKTNSEGEGKGGSDGVGESGLRRLKRDLASTQSSGKSDSNGSICIPPRRRRLYTKKIVEWAKNYNKETTGESKSLQNRDGKGVDSESSGSVSQDGASQVDGKGEAGSTGQTEEKGPKVSQTGDSASQQQQQQQALTSETTVNAASSTSPLDASHLLRQAFIESAAVETFFLWDRYKKIKLKEDKEQNEEKYLTGEKTPMDNVLQLNLEKEGTIPDEFKRQMFYTLGDYRDICIGIKDKELLNALDKSVYKDPSDDKETHSGESDMEKIEKSINSVFSNSVSQKTPGGQANGVNDPKTWWDDNAKHIWEGMICALTYKETGDKKIEQIKDTNGKDNLFETIKNGNEYDQVKLDKVEDSGAKTSGADAPLLTDFIKRPPYFRWLEEWGETFCGTRKRLLKDVKDNCRDDDNTGHEYCGGDGHDCRLEYLKHNNINANLDCPGCYKKCRKYKKWIDIKFHEYHKQEKKYKGEHDKLTNGGNCSGSGGNGDNKDFCEQIKEKNTAADFLKSLKHCKNDKGNEDDNYKEDKENEIDFTKITQTFSPSTYCKACPVYGVKRNGRIYTPTEESEYKSRKRINGRNDDDTIPEEIKVLVLGRTAEVKEKYDDLKYACKNTGLLEDTCFQKWNCQKKNGIHECTIHNADTSLDPKYFQKKISFKILFQSWIINFIEYFNKSKEIIKQCTNDKTSCKQLCNNKCDYVKKWLDIKEGEWKIIKKYYDDHFKDVDEPIYSRIKSFLEQGPFDTDYKKAQKVVKNPCDREQLWGCTGSNECTSEQEKEDKDFITNLIDKLKTKATSCPSSPSSQNPETCGENSTHVEDDEEPFEEEDPDPNQVAQPGFCPPTQEPQEDKVLDQEECKAAETPSEDKKEVEAEDKEKDSSGPAGPPPPGEASEDQGEPPEEKSPDTRPTPTAPPSTPPPPVKPPKQGGRRRTQRRVRPPTQNPWDIHLTSAVIPSLASSTLAWSVGIAFAAISYFLLKKKTKRPVDLFTVLEIPQNDYEIPTLKSSNKYIPYASGKYRGKRYVYIEGDSGTDSGYTDHYSDITSSSESEYEEFDINDIYPYQSPKYKTLIEVVLAPSKKDIPSSDTTPSNKFTEEEWNQLKDDFISNMLQNTQPNDLPNDYTSGDIPTNTNNTTTSRHNVDNNTHPTPSRHNVDNNTHPTTSHDNVDNNTHPTMSSHNVDNNTHPTPSRDTLDQKPFIMSIHDRNLLSGEEYNYDMINNIGNNDLYSGIDPKRGDNVLYSGNHYPYSGIDLINDTLSGNKHIDIYDEVLKRKENEIFGTNNPKRTSTYSVAKNTNSDPIDSQLNLFHKWLDRHRDMCQQWNDNERLDKLKEKWEKENNSGNKTSGNITPTSDNTTPNSDIHSGKLSDIPSGKLSDTPSGKLSDIPSGKISDIPSGKLSDIPSGNNIHSDIQTSDIHSGKLSDIHSGKLSGIPSSNKMLNTDASIQIDMDIHKTTNIVDTTPNKSTMDTVLEDLDKYNEPYYDVQDDIYYDVNGDDKTSMDNNNNLVHKNNLVDSNNSTYNHRNPADINKNSVDKNNQNQHLIEKPTKIQIEMNSNNREVVE</sequence>
<reference evidence="7" key="1">
    <citation type="submission" date="2014-01" db="EMBL/GenBank/DDBJ databases">
        <authorList>
            <person name="Aslett M."/>
        </authorList>
    </citation>
    <scope>NUCLEOTIDE SEQUENCE</scope>
    <source>
        <strain evidence="7">CDC</strain>
    </source>
</reference>
<feature type="compositionally biased region" description="Basic and acidic residues" evidence="1">
    <location>
        <begin position="874"/>
        <end position="892"/>
    </location>
</feature>
<dbReference type="Pfam" id="PF05424">
    <property type="entry name" value="Duffy_binding"/>
    <property type="match status" value="2"/>
</dbReference>
<keyword evidence="8" id="KW-1185">Reference proteome</keyword>
<dbReference type="Gene3D" id="1.20.1310.20">
    <property type="entry name" value="Duffy-antigen binding domain"/>
    <property type="match status" value="2"/>
</dbReference>
<evidence type="ECO:0000313" key="8">
    <source>
        <dbReference type="Proteomes" id="UP000027581"/>
    </source>
</evidence>
<feature type="region of interest" description="Disordered" evidence="1">
    <location>
        <begin position="993"/>
        <end position="1075"/>
    </location>
</feature>
<dbReference type="Proteomes" id="UP000027581">
    <property type="component" value="Unassembled WGS sequence"/>
</dbReference>
<feature type="domain" description="Duffy-binding-like" evidence="2">
    <location>
        <begin position="1587"/>
        <end position="1729"/>
    </location>
</feature>
<dbReference type="FunFam" id="1.10.1900.40:FF:000001">
    <property type="entry name" value="Erythrocyte membrane protein 1"/>
    <property type="match status" value="1"/>
</dbReference>
<dbReference type="VEuPathDB" id="PlasmoDB:PRCDC_0001700"/>
<feature type="domain" description="Duffy-binding-like" evidence="6">
    <location>
        <begin position="1314"/>
        <end position="1472"/>
    </location>
</feature>
<dbReference type="InterPro" id="IPR042202">
    <property type="entry name" value="Duffy-ag-bd_sf"/>
</dbReference>
<feature type="region of interest" description="Disordered" evidence="1">
    <location>
        <begin position="855"/>
        <end position="892"/>
    </location>
</feature>
<feature type="compositionally biased region" description="Polar residues" evidence="1">
    <location>
        <begin position="1015"/>
        <end position="1026"/>
    </location>
</feature>
<feature type="compositionally biased region" description="Polar residues" evidence="1">
    <location>
        <begin position="2264"/>
        <end position="2286"/>
    </location>
</feature>
<dbReference type="Pfam" id="PF22672">
    <property type="entry name" value="DBL_C"/>
    <property type="match status" value="2"/>
</dbReference>
<feature type="compositionally biased region" description="Pro residues" evidence="1">
    <location>
        <begin position="1836"/>
        <end position="1849"/>
    </location>
</feature>
<feature type="domain" description="Plasmodium falciparum erythrocyte membrane protein-1 N-terminal segment" evidence="5">
    <location>
        <begin position="16"/>
        <end position="50"/>
    </location>
</feature>
<protein>
    <submittedName>
        <fullName evidence="7">Erythrocyte membrane protein 1, EMP1</fullName>
    </submittedName>
</protein>
<accession>A0A060RRC7</accession>
<dbReference type="InterPro" id="IPR029210">
    <property type="entry name" value="PfEMP1_NTS"/>
</dbReference>
<feature type="region of interest" description="Disordered" evidence="1">
    <location>
        <begin position="2035"/>
        <end position="2119"/>
    </location>
</feature>
<feature type="region of interest" description="Disordered" evidence="1">
    <location>
        <begin position="1720"/>
        <end position="1869"/>
    </location>
</feature>
<feature type="domain" description="Plasmodium falciparum erythrocyte membrane protein 1 acidic terminal segment" evidence="4">
    <location>
        <begin position="2094"/>
        <end position="2286"/>
    </location>
</feature>
<dbReference type="InterPro" id="IPR008602">
    <property type="entry name" value="Duffy-antigen-binding"/>
</dbReference>
<dbReference type="Gene3D" id="1.10.1900.40">
    <property type="entry name" value="Acidic terminal segments, variant surface antigen of PfEMP1"/>
    <property type="match status" value="2"/>
</dbReference>
<dbReference type="InterPro" id="IPR054595">
    <property type="entry name" value="DBL_C"/>
</dbReference>
<dbReference type="VEuPathDB" id="PlasmoDB:PRG01_0417400"/>
<dbReference type="GO" id="GO:0016020">
    <property type="term" value="C:membrane"/>
    <property type="evidence" value="ECO:0007669"/>
    <property type="project" value="InterPro"/>
</dbReference>
<reference evidence="7" key="2">
    <citation type="submission" date="2014-05" db="EMBL/GenBank/DDBJ databases">
        <title>The genome sequences of chimpanzee malaria parasites reveal the path to human adaptation.</title>
        <authorList>
            <person name="Otto T.D."/>
            <person name="Rayner J.C."/>
            <person name="Boehme U."/>
            <person name="Pain A."/>
            <person name="Spottiswoode N."/>
            <person name="Sanders M."/>
            <person name="Quail M."/>
            <person name="Ollomo B."/>
            <person name="Renaud F."/>
            <person name="Thomas A.W."/>
            <person name="Prugnolle F."/>
            <person name="Conway D.J."/>
            <person name="Newbold C."/>
            <person name="Berriman M."/>
        </authorList>
    </citation>
    <scope>NUCLEOTIDE SEQUENCE [LARGE SCALE GENOMIC DNA]</scope>
    <source>
        <strain evidence="7">CDC</strain>
    </source>
</reference>
<feature type="compositionally biased region" description="Polar residues" evidence="1">
    <location>
        <begin position="2067"/>
        <end position="2115"/>
    </location>
</feature>
<dbReference type="SUPFAM" id="SSF140924">
    <property type="entry name" value="Duffy binding domain-like"/>
    <property type="match status" value="4"/>
</dbReference>
<feature type="compositionally biased region" description="Basic residues" evidence="1">
    <location>
        <begin position="1853"/>
        <end position="1863"/>
    </location>
</feature>
<feature type="domain" description="Duffy-antigen binding" evidence="3">
    <location>
        <begin position="1076"/>
        <end position="1254"/>
    </location>
</feature>
<organism evidence="7 8">
    <name type="scientific">Plasmodium reichenowi</name>
    <dbReference type="NCBI Taxonomy" id="5854"/>
    <lineage>
        <taxon>Eukaryota</taxon>
        <taxon>Sar</taxon>
        <taxon>Alveolata</taxon>
        <taxon>Apicomplexa</taxon>
        <taxon>Aconoidasida</taxon>
        <taxon>Haemosporida</taxon>
        <taxon>Plasmodiidae</taxon>
        <taxon>Plasmodium</taxon>
        <taxon>Plasmodium (Laverania)</taxon>
    </lineage>
</organism>
<feature type="compositionally biased region" description="Basic and acidic residues" evidence="1">
    <location>
        <begin position="993"/>
        <end position="1014"/>
    </location>
</feature>
<dbReference type="VEuPathDB" id="PlasmoDB:PRG01_0811900"/>
<gene>
    <name evidence="7" type="primary">VAR</name>
    <name evidence="7" type="ORF">PRCDC_0001700</name>
</gene>
<dbReference type="GO" id="GO:0046789">
    <property type="term" value="F:host cell surface receptor binding"/>
    <property type="evidence" value="ECO:0007669"/>
    <property type="project" value="InterPro"/>
</dbReference>
<dbReference type="Pfam" id="PF03011">
    <property type="entry name" value="PFEMP"/>
    <property type="match status" value="2"/>
</dbReference>
<evidence type="ECO:0000259" key="6">
    <source>
        <dbReference type="Pfam" id="PF22672"/>
    </source>
</evidence>
<dbReference type="Gene3D" id="1.20.58.1930">
    <property type="match status" value="1"/>
</dbReference>
<feature type="domain" description="Duffy-binding-like" evidence="6">
    <location>
        <begin position="341"/>
        <end position="510"/>
    </location>
</feature>
<dbReference type="Pfam" id="PF15445">
    <property type="entry name" value="ATS"/>
    <property type="match status" value="3"/>
</dbReference>
<feature type="region of interest" description="Disordered" evidence="1">
    <location>
        <begin position="2261"/>
        <end position="2329"/>
    </location>
</feature>
<feature type="region of interest" description="Disordered" evidence="1">
    <location>
        <begin position="922"/>
        <end position="978"/>
    </location>
</feature>
<proteinExistence type="predicted"/>
<dbReference type="InterPro" id="IPR004258">
    <property type="entry name" value="DBL"/>
</dbReference>
<evidence type="ECO:0000259" key="5">
    <source>
        <dbReference type="Pfam" id="PF15447"/>
    </source>
</evidence>
<dbReference type="InterPro" id="IPR029211">
    <property type="entry name" value="PfEMP1_ATS"/>
</dbReference>
<feature type="compositionally biased region" description="Polar residues" evidence="1">
    <location>
        <begin position="1064"/>
        <end position="1075"/>
    </location>
</feature>
<feature type="domain" description="Plasmodium falciparum erythrocyte membrane protein 1 acidic terminal segment" evidence="4">
    <location>
        <begin position="2347"/>
        <end position="2487"/>
    </location>
</feature>
<feature type="domain" description="Duffy-antigen binding" evidence="3">
    <location>
        <begin position="114"/>
        <end position="337"/>
    </location>
</feature>
<feature type="domain" description="Plasmodium falciparum erythrocyte membrane protein 1 acidic terminal segment" evidence="4">
    <location>
        <begin position="1886"/>
        <end position="2069"/>
    </location>
</feature>
<feature type="region of interest" description="Disordered" evidence="1">
    <location>
        <begin position="820"/>
        <end position="843"/>
    </location>
</feature>
<evidence type="ECO:0000259" key="2">
    <source>
        <dbReference type="Pfam" id="PF03011"/>
    </source>
</evidence>
<dbReference type="Gene3D" id="1.20.58.830">
    <property type="match status" value="3"/>
</dbReference>
<evidence type="ECO:0000259" key="3">
    <source>
        <dbReference type="Pfam" id="PF05424"/>
    </source>
</evidence>
<dbReference type="InterPro" id="IPR044932">
    <property type="entry name" value="PfEMP1_ATS_sf"/>
</dbReference>
<dbReference type="PhylomeDB" id="A0A060RRC7"/>
<feature type="compositionally biased region" description="Basic and acidic residues" evidence="1">
    <location>
        <begin position="1773"/>
        <end position="1805"/>
    </location>
</feature>
<feature type="compositionally biased region" description="Polar residues" evidence="1">
    <location>
        <begin position="2035"/>
        <end position="2053"/>
    </location>
</feature>
<name>A0A060RRC7_PLARE</name>
<feature type="compositionally biased region" description="Basic and acidic residues" evidence="1">
    <location>
        <begin position="81"/>
        <end position="100"/>
    </location>
</feature>
<dbReference type="FunFam" id="1.20.58.830:FF:000002">
    <property type="entry name" value="Erythrocyte membrane protein 1, PfEMP1"/>
    <property type="match status" value="1"/>
</dbReference>
<feature type="domain" description="Duffy-binding-like" evidence="2">
    <location>
        <begin position="668"/>
        <end position="825"/>
    </location>
</feature>
<feature type="compositionally biased region" description="Polar residues" evidence="1">
    <location>
        <begin position="1720"/>
        <end position="1740"/>
    </location>
</feature>
<dbReference type="EMBL" id="HG810702">
    <property type="protein sequence ID" value="CDO61990.1"/>
    <property type="molecule type" value="Genomic_DNA"/>
</dbReference>
<feature type="compositionally biased region" description="Acidic residues" evidence="1">
    <location>
        <begin position="1744"/>
        <end position="1756"/>
    </location>
</feature>
<dbReference type="Pfam" id="PF15447">
    <property type="entry name" value="NTS"/>
    <property type="match status" value="1"/>
</dbReference>
<feature type="compositionally biased region" description="Acidic residues" evidence="1">
    <location>
        <begin position="855"/>
        <end position="873"/>
    </location>
</feature>
<evidence type="ECO:0000259" key="4">
    <source>
        <dbReference type="Pfam" id="PF15445"/>
    </source>
</evidence>
<feature type="compositionally biased region" description="Polar residues" evidence="1">
    <location>
        <begin position="959"/>
        <end position="972"/>
    </location>
</feature>
<evidence type="ECO:0000256" key="1">
    <source>
        <dbReference type="SAM" id="MobiDB-lite"/>
    </source>
</evidence>
<feature type="region of interest" description="Disordered" evidence="1">
    <location>
        <begin position="78"/>
        <end position="100"/>
    </location>
</feature>
<evidence type="ECO:0000313" key="7">
    <source>
        <dbReference type="EMBL" id="CDO61990.1"/>
    </source>
</evidence>